<protein>
    <recommendedName>
        <fullName evidence="5">FLYWCH-type domain-containing protein</fullName>
    </recommendedName>
</protein>
<keyword evidence="3" id="KW-0862">Zinc</keyword>
<dbReference type="AlphaFoldDB" id="T1K2X4"/>
<dbReference type="EnsemblMetazoa" id="tetur04g06630.1">
    <property type="protein sequence ID" value="tetur04g06630.1"/>
    <property type="gene ID" value="tetur04g06630"/>
</dbReference>
<proteinExistence type="predicted"/>
<reference evidence="6" key="2">
    <citation type="submission" date="2015-06" db="UniProtKB">
        <authorList>
            <consortium name="EnsemblMetazoa"/>
        </authorList>
    </citation>
    <scope>IDENTIFICATION</scope>
</reference>
<dbReference type="Gene3D" id="2.20.25.240">
    <property type="match status" value="1"/>
</dbReference>
<keyword evidence="7" id="KW-1185">Reference proteome</keyword>
<evidence type="ECO:0000256" key="3">
    <source>
        <dbReference type="ARBA" id="ARBA00022833"/>
    </source>
</evidence>
<sequence length="285" mass="32577">MTLIRYIKNSRNNETLIAGEYIFRKNKSRDEKVYWKCRKNSCPAKITTYAGKVMGHYLRHNHDDNNQDEIARLEGLKPTTNFQVTQVDDEVSQQIITTGEPFGEYSFAVENFVVTSSGEPARRIDFLQDNTNGNTSAETTIVVTNAPPTTSVVSTPSASSSLSTIFKEFNESQKKIELLVTNLATTNGTDDLQTENMKLKLELDEAVRKFRIELENKEIQFQEEKNRGDLIQKELTGQLALERSEKERLEQENEKLREIVKQYELQLAEEEVECTISQVSDTMSC</sequence>
<dbReference type="OrthoDB" id="7401686at2759"/>
<name>T1K2X4_TETUR</name>
<keyword evidence="2" id="KW-0863">Zinc-finger</keyword>
<evidence type="ECO:0000313" key="7">
    <source>
        <dbReference type="Proteomes" id="UP000015104"/>
    </source>
</evidence>
<dbReference type="OMA" id="NSCPAKI"/>
<evidence type="ECO:0000256" key="4">
    <source>
        <dbReference type="SAM" id="Coils"/>
    </source>
</evidence>
<gene>
    <name evidence="6" type="primary">107360095</name>
</gene>
<evidence type="ECO:0000256" key="2">
    <source>
        <dbReference type="ARBA" id="ARBA00022771"/>
    </source>
</evidence>
<accession>T1K2X4</accession>
<feature type="coiled-coil region" evidence="4">
    <location>
        <begin position="189"/>
        <end position="273"/>
    </location>
</feature>
<dbReference type="HOGENOM" id="CLU_970851_0_0_1"/>
<dbReference type="KEGG" id="tut:107360095"/>
<reference evidence="7" key="1">
    <citation type="submission" date="2011-08" db="EMBL/GenBank/DDBJ databases">
        <authorList>
            <person name="Rombauts S."/>
        </authorList>
    </citation>
    <scope>NUCLEOTIDE SEQUENCE</scope>
    <source>
        <strain evidence="7">London</strain>
    </source>
</reference>
<organism evidence="6 7">
    <name type="scientific">Tetranychus urticae</name>
    <name type="common">Two-spotted spider mite</name>
    <dbReference type="NCBI Taxonomy" id="32264"/>
    <lineage>
        <taxon>Eukaryota</taxon>
        <taxon>Metazoa</taxon>
        <taxon>Ecdysozoa</taxon>
        <taxon>Arthropoda</taxon>
        <taxon>Chelicerata</taxon>
        <taxon>Arachnida</taxon>
        <taxon>Acari</taxon>
        <taxon>Acariformes</taxon>
        <taxon>Trombidiformes</taxon>
        <taxon>Prostigmata</taxon>
        <taxon>Eleutherengona</taxon>
        <taxon>Raphignathae</taxon>
        <taxon>Tetranychoidea</taxon>
        <taxon>Tetranychidae</taxon>
        <taxon>Tetranychus</taxon>
    </lineage>
</organism>
<dbReference type="EMBL" id="CAEY01001369">
    <property type="status" value="NOT_ANNOTATED_CDS"/>
    <property type="molecule type" value="Genomic_DNA"/>
</dbReference>
<keyword evidence="4" id="KW-0175">Coiled coil</keyword>
<feature type="domain" description="FLYWCH-type" evidence="5">
    <location>
        <begin position="6"/>
        <end position="62"/>
    </location>
</feature>
<evidence type="ECO:0000313" key="6">
    <source>
        <dbReference type="EnsemblMetazoa" id="tetur04g06630.1"/>
    </source>
</evidence>
<dbReference type="Proteomes" id="UP000015104">
    <property type="component" value="Unassembled WGS sequence"/>
</dbReference>
<evidence type="ECO:0000259" key="5">
    <source>
        <dbReference type="Pfam" id="PF04500"/>
    </source>
</evidence>
<dbReference type="InterPro" id="IPR007588">
    <property type="entry name" value="Znf_FLYWCH"/>
</dbReference>
<dbReference type="Pfam" id="PF04500">
    <property type="entry name" value="FLYWCH"/>
    <property type="match status" value="1"/>
</dbReference>
<keyword evidence="1" id="KW-0479">Metal-binding</keyword>
<dbReference type="GO" id="GO:0008270">
    <property type="term" value="F:zinc ion binding"/>
    <property type="evidence" value="ECO:0007669"/>
    <property type="project" value="UniProtKB-KW"/>
</dbReference>
<evidence type="ECO:0000256" key="1">
    <source>
        <dbReference type="ARBA" id="ARBA00022723"/>
    </source>
</evidence>